<sequence>MDVYDKVAYTRRLTGEVRDAQPTRTVEAACFGCYEEFERWCFADKRRYDEARAPTRRLPGAATALLGDLSDA</sequence>
<keyword evidence="2" id="KW-1185">Reference proteome</keyword>
<dbReference type="EMBL" id="JBGEHV010000052">
    <property type="protein sequence ID" value="MEY8042276.1"/>
    <property type="molecule type" value="Genomic_DNA"/>
</dbReference>
<evidence type="ECO:0000313" key="1">
    <source>
        <dbReference type="EMBL" id="MEY8042276.1"/>
    </source>
</evidence>
<organism evidence="1 2">
    <name type="scientific">Saccharopolyspora cebuensis</name>
    <dbReference type="NCBI Taxonomy" id="418759"/>
    <lineage>
        <taxon>Bacteria</taxon>
        <taxon>Bacillati</taxon>
        <taxon>Actinomycetota</taxon>
        <taxon>Actinomycetes</taxon>
        <taxon>Pseudonocardiales</taxon>
        <taxon>Pseudonocardiaceae</taxon>
        <taxon>Saccharopolyspora</taxon>
    </lineage>
</organism>
<protein>
    <submittedName>
        <fullName evidence="1">Uncharacterized protein</fullName>
    </submittedName>
</protein>
<evidence type="ECO:0000313" key="2">
    <source>
        <dbReference type="Proteomes" id="UP001564626"/>
    </source>
</evidence>
<reference evidence="1 2" key="1">
    <citation type="submission" date="2024-08" db="EMBL/GenBank/DDBJ databases">
        <title>Genome mining of Saccharopolyspora cebuensis PGLac3 from Nigerian medicinal plant.</title>
        <authorList>
            <person name="Ezeobiora C.E."/>
            <person name="Igbokwe N.H."/>
            <person name="Amin D.H."/>
            <person name="Mendie U.E."/>
        </authorList>
    </citation>
    <scope>NUCLEOTIDE SEQUENCE [LARGE SCALE GENOMIC DNA]</scope>
    <source>
        <strain evidence="1 2">PGLac3</strain>
    </source>
</reference>
<accession>A0ABV4CMH2</accession>
<proteinExistence type="predicted"/>
<comment type="caution">
    <text evidence="1">The sequence shown here is derived from an EMBL/GenBank/DDBJ whole genome shotgun (WGS) entry which is preliminary data.</text>
</comment>
<gene>
    <name evidence="1" type="ORF">AB8O55_22920</name>
</gene>
<dbReference type="Proteomes" id="UP001564626">
    <property type="component" value="Unassembled WGS sequence"/>
</dbReference>
<dbReference type="RefSeq" id="WP_345359200.1">
    <property type="nucleotide sequence ID" value="NZ_BAABII010000004.1"/>
</dbReference>
<name>A0ABV4CMH2_9PSEU</name>